<protein>
    <submittedName>
        <fullName evidence="3">Uncharacterized protein</fullName>
    </submittedName>
</protein>
<feature type="transmembrane region" description="Helical" evidence="2">
    <location>
        <begin position="303"/>
        <end position="325"/>
    </location>
</feature>
<accession>A0AA39YGQ7</accession>
<organism evidence="3 4">
    <name type="scientific">Cercophora newfieldiana</name>
    <dbReference type="NCBI Taxonomy" id="92897"/>
    <lineage>
        <taxon>Eukaryota</taxon>
        <taxon>Fungi</taxon>
        <taxon>Dikarya</taxon>
        <taxon>Ascomycota</taxon>
        <taxon>Pezizomycotina</taxon>
        <taxon>Sordariomycetes</taxon>
        <taxon>Sordariomycetidae</taxon>
        <taxon>Sordariales</taxon>
        <taxon>Lasiosphaeriaceae</taxon>
        <taxon>Cercophora</taxon>
    </lineage>
</organism>
<keyword evidence="2" id="KW-0472">Membrane</keyword>
<proteinExistence type="predicted"/>
<evidence type="ECO:0000256" key="2">
    <source>
        <dbReference type="SAM" id="Phobius"/>
    </source>
</evidence>
<evidence type="ECO:0000256" key="1">
    <source>
        <dbReference type="SAM" id="MobiDB-lite"/>
    </source>
</evidence>
<dbReference type="PANTHER" id="PTHR16861">
    <property type="entry name" value="GLYCOPROTEIN 38"/>
    <property type="match status" value="1"/>
</dbReference>
<evidence type="ECO:0000313" key="3">
    <source>
        <dbReference type="EMBL" id="KAK0652321.1"/>
    </source>
</evidence>
<evidence type="ECO:0000313" key="4">
    <source>
        <dbReference type="Proteomes" id="UP001174936"/>
    </source>
</evidence>
<keyword evidence="2" id="KW-0812">Transmembrane</keyword>
<name>A0AA39YGQ7_9PEZI</name>
<comment type="caution">
    <text evidence="3">The sequence shown here is derived from an EMBL/GenBank/DDBJ whole genome shotgun (WGS) entry which is preliminary data.</text>
</comment>
<dbReference type="AlphaFoldDB" id="A0AA39YGQ7"/>
<dbReference type="Proteomes" id="UP001174936">
    <property type="component" value="Unassembled WGS sequence"/>
</dbReference>
<feature type="region of interest" description="Disordered" evidence="1">
    <location>
        <begin position="255"/>
        <end position="285"/>
    </location>
</feature>
<dbReference type="EMBL" id="JAULSV010000002">
    <property type="protein sequence ID" value="KAK0652321.1"/>
    <property type="molecule type" value="Genomic_DNA"/>
</dbReference>
<reference evidence="3" key="1">
    <citation type="submission" date="2023-06" db="EMBL/GenBank/DDBJ databases">
        <title>Genome-scale phylogeny and comparative genomics of the fungal order Sordariales.</title>
        <authorList>
            <consortium name="Lawrence Berkeley National Laboratory"/>
            <person name="Hensen N."/>
            <person name="Bonometti L."/>
            <person name="Westerberg I."/>
            <person name="Brannstrom I.O."/>
            <person name="Guillou S."/>
            <person name="Cros-Aarteil S."/>
            <person name="Calhoun S."/>
            <person name="Haridas S."/>
            <person name="Kuo A."/>
            <person name="Mondo S."/>
            <person name="Pangilinan J."/>
            <person name="Riley R."/>
            <person name="Labutti K."/>
            <person name="Andreopoulos B."/>
            <person name="Lipzen A."/>
            <person name="Chen C."/>
            <person name="Yanf M."/>
            <person name="Daum C."/>
            <person name="Ng V."/>
            <person name="Clum A."/>
            <person name="Steindorff A."/>
            <person name="Ohm R."/>
            <person name="Martin F."/>
            <person name="Silar P."/>
            <person name="Natvig D."/>
            <person name="Lalanne C."/>
            <person name="Gautier V."/>
            <person name="Ament-Velasquez S.L."/>
            <person name="Kruys A."/>
            <person name="Hutchinson M.I."/>
            <person name="Powell A.J."/>
            <person name="Barry K."/>
            <person name="Miller A.N."/>
            <person name="Grigoriev I.V."/>
            <person name="Debuchy R."/>
            <person name="Gladieux P."/>
            <person name="Thoren M.H."/>
            <person name="Johannesson H."/>
        </authorList>
    </citation>
    <scope>NUCLEOTIDE SEQUENCE</scope>
    <source>
        <strain evidence="3">SMH2532-1</strain>
    </source>
</reference>
<feature type="compositionally biased region" description="Low complexity" evidence="1">
    <location>
        <begin position="261"/>
        <end position="278"/>
    </location>
</feature>
<keyword evidence="4" id="KW-1185">Reference proteome</keyword>
<sequence length="417" mass="42185">MATSATAVVNDASRSASSAGPLTAVFTAPADCTGVHAITSVLTSSNTANLGGWFRPGVLAYMPSPAYASGWLNPSAPVSVSNTCYPPNSAVHPPSAFFSPGVHCPDGWTSAMTLSSSSIRTVSNALFTPANYAQSTQASSLLASLLPHETAVLCCPDYLPNFKINPTDFLCRGYYAGTPSATLYGYGAGSTSTSAADGAGTTYSVEPTLHTIPLVPKEATSTFTVAIPFQSTAHEGAGAVTATVSVYPVQIRWRAEDRGEGSSSTGSSTAGGEPKGAATGTGGGSGATAVAVESGGGLSSGGIAGVAVGVIAGVAMIVLAAFFILRRRRRRMEEKPLPVPPDMEEGGVGAGAQVHMPELASPEKGVGHFSEDVKGPGGYYGVKYSEAPPGPDRMELDGAQRVPGVYELGDSGVAPAR</sequence>
<keyword evidence="2" id="KW-1133">Transmembrane helix</keyword>
<gene>
    <name evidence="3" type="ORF">B0T16DRAFT_454698</name>
</gene>
<dbReference type="PANTHER" id="PTHR16861:SF4">
    <property type="entry name" value="SH3 DOMAIN PROTEIN (AFU_ORTHOLOGUE AFUA_1G13610)"/>
    <property type="match status" value="1"/>
</dbReference>